<comment type="caution">
    <text evidence="1">The sequence shown here is derived from an EMBL/GenBank/DDBJ whole genome shotgun (WGS) entry which is preliminary data.</text>
</comment>
<sequence>MQHRRKPEPVFRSLKHRQNVARLPCICCGRWGRSQAAHLNLLALGKGKGVKVSDALLIPLCADDVGIRGCHHKLDQGAAYDKATSAALQIQWLQETRTRLMTLGDWPAEAEKDIEKFLNTYLARQ</sequence>
<keyword evidence="2" id="KW-1185">Reference proteome</keyword>
<reference evidence="1 2" key="1">
    <citation type="submission" date="2015-04" db="EMBL/GenBank/DDBJ databases">
        <title>Genome sequence of Kerstersia gyiorum CG1.</title>
        <authorList>
            <person name="Greninger A.L."/>
            <person name="Kozyreva V."/>
            <person name="Chaturvedi V."/>
        </authorList>
    </citation>
    <scope>NUCLEOTIDE SEQUENCE [LARGE SCALE GENOMIC DNA]</scope>
    <source>
        <strain evidence="1 2">CG1</strain>
    </source>
</reference>
<dbReference type="AlphaFoldDB" id="A0A171KSL9"/>
<organism evidence="1 2">
    <name type="scientific">Kerstersia gyiorum</name>
    <dbReference type="NCBI Taxonomy" id="206506"/>
    <lineage>
        <taxon>Bacteria</taxon>
        <taxon>Pseudomonadati</taxon>
        <taxon>Pseudomonadota</taxon>
        <taxon>Betaproteobacteria</taxon>
        <taxon>Burkholderiales</taxon>
        <taxon>Alcaligenaceae</taxon>
        <taxon>Kerstersia</taxon>
    </lineage>
</organism>
<name>A0A171KSL9_9BURK</name>
<proteinExistence type="predicted"/>
<protein>
    <submittedName>
        <fullName evidence="1">Uncharacterized protein</fullName>
    </submittedName>
</protein>
<dbReference type="Gene3D" id="3.30.50.20">
    <property type="entry name" value="prophage-derive protein ybcO"/>
    <property type="match status" value="1"/>
</dbReference>
<gene>
    <name evidence="1" type="ORF">AAV32_09620</name>
</gene>
<accession>A0A171KSL9</accession>
<dbReference type="STRING" id="206506.AAV32_09620"/>
<evidence type="ECO:0000313" key="1">
    <source>
        <dbReference type="EMBL" id="KKO71886.1"/>
    </source>
</evidence>
<dbReference type="Proteomes" id="UP000078084">
    <property type="component" value="Unassembled WGS sequence"/>
</dbReference>
<dbReference type="EMBL" id="LBNE01000005">
    <property type="protein sequence ID" value="KKO71886.1"/>
    <property type="molecule type" value="Genomic_DNA"/>
</dbReference>
<evidence type="ECO:0000313" key="2">
    <source>
        <dbReference type="Proteomes" id="UP000078084"/>
    </source>
</evidence>